<feature type="non-terminal residue" evidence="2">
    <location>
        <position position="563"/>
    </location>
</feature>
<dbReference type="AlphaFoldDB" id="A0A2C6KQW1"/>
<gene>
    <name evidence="2" type="ORF">CSUI_007441</name>
</gene>
<name>A0A2C6KQW1_9APIC</name>
<dbReference type="RefSeq" id="XP_067920429.1">
    <property type="nucleotide sequence ID" value="XM_068067586.1"/>
</dbReference>
<proteinExistence type="predicted"/>
<feature type="region of interest" description="Disordered" evidence="1">
    <location>
        <begin position="349"/>
        <end position="378"/>
    </location>
</feature>
<feature type="compositionally biased region" description="Polar residues" evidence="1">
    <location>
        <begin position="453"/>
        <end position="477"/>
    </location>
</feature>
<protein>
    <submittedName>
        <fullName evidence="2">Uncharacterized protein</fullName>
    </submittedName>
</protein>
<dbReference type="OrthoDB" id="348833at2759"/>
<sequence length="563" mass="58183">MLGRRSYDRLLRSDSGGAYGSMSFDPTMANLLSRTSSHGQDDLLSRFSSLSSRGSGDFGGSRDFFVPSTTPFLVESQLAATPSAVMRSEELLNDGRSERGDDELASAERSGRQGLDGTDSNPSCGGCVAPDSAFRGAGSSEPDHPVALFCKEEPTEFGGVQSETGGPLPFFGEESAVASRIENATNSTNIEGMQTPSFAALDCCSTMSSMENLLVQTGGGASMHLSGRRFCGEVPQMASAAGSSGSSVPNGSVEGYFSTGCQQVPVVAPVVSASQTVECSTPWQGSAGMALAPEQYGLLFQKQQVEGPADRQKWDQVTGQYQTGGGPGGEYLILRGPYQWSGEWVMRGQQGGGAEAADSSLSFEGNPPSFTSEPPTSGVAMESADVVTDGQFSGALSEAVSPTSSTSTNIGSVVRRTGLDGDGLTDYSSKLGGCTSLSPAVSVGVGTSPVSVHTPSGNTTAVNSGGITSEGSCNGSQAAPDETPGALTLPHVTSSSGSSEAGEMHSENEERSMEEGERCITELTRGNRCIRGAPRATVQQLYGQTYDLEALALEIDRTSLDAL</sequence>
<evidence type="ECO:0000313" key="3">
    <source>
        <dbReference type="Proteomes" id="UP000221165"/>
    </source>
</evidence>
<feature type="compositionally biased region" description="Basic and acidic residues" evidence="1">
    <location>
        <begin position="502"/>
        <end position="517"/>
    </location>
</feature>
<evidence type="ECO:0000313" key="2">
    <source>
        <dbReference type="EMBL" id="PHJ18723.1"/>
    </source>
</evidence>
<feature type="compositionally biased region" description="Polar residues" evidence="1">
    <location>
        <begin position="359"/>
        <end position="375"/>
    </location>
</feature>
<feature type="region of interest" description="Disordered" evidence="1">
    <location>
        <begin position="92"/>
        <end position="123"/>
    </location>
</feature>
<feature type="region of interest" description="Disordered" evidence="1">
    <location>
        <begin position="448"/>
        <end position="517"/>
    </location>
</feature>
<comment type="caution">
    <text evidence="2">The sequence shown here is derived from an EMBL/GenBank/DDBJ whole genome shotgun (WGS) entry which is preliminary data.</text>
</comment>
<dbReference type="GeneID" id="94430797"/>
<keyword evidence="3" id="KW-1185">Reference proteome</keyword>
<reference evidence="2 3" key="1">
    <citation type="journal article" date="2017" name="Int. J. Parasitol.">
        <title>The genome of the protozoan parasite Cystoisospora suis and a reverse vaccinology approach to identify vaccine candidates.</title>
        <authorList>
            <person name="Palmieri N."/>
            <person name="Shrestha A."/>
            <person name="Ruttkowski B."/>
            <person name="Beck T."/>
            <person name="Vogl C."/>
            <person name="Tomley F."/>
            <person name="Blake D.P."/>
            <person name="Joachim A."/>
        </authorList>
    </citation>
    <scope>NUCLEOTIDE SEQUENCE [LARGE SCALE GENOMIC DNA]</scope>
    <source>
        <strain evidence="2 3">Wien I</strain>
    </source>
</reference>
<evidence type="ECO:0000256" key="1">
    <source>
        <dbReference type="SAM" id="MobiDB-lite"/>
    </source>
</evidence>
<dbReference type="Proteomes" id="UP000221165">
    <property type="component" value="Unassembled WGS sequence"/>
</dbReference>
<accession>A0A2C6KQW1</accession>
<dbReference type="EMBL" id="MIGC01003933">
    <property type="protein sequence ID" value="PHJ18723.1"/>
    <property type="molecule type" value="Genomic_DNA"/>
</dbReference>
<organism evidence="2 3">
    <name type="scientific">Cystoisospora suis</name>
    <dbReference type="NCBI Taxonomy" id="483139"/>
    <lineage>
        <taxon>Eukaryota</taxon>
        <taxon>Sar</taxon>
        <taxon>Alveolata</taxon>
        <taxon>Apicomplexa</taxon>
        <taxon>Conoidasida</taxon>
        <taxon>Coccidia</taxon>
        <taxon>Eucoccidiorida</taxon>
        <taxon>Eimeriorina</taxon>
        <taxon>Sarcocystidae</taxon>
        <taxon>Cystoisospora</taxon>
    </lineage>
</organism>
<dbReference type="VEuPathDB" id="ToxoDB:CSUI_007441"/>